<name>A0A814N5A0_9BILA</name>
<accession>A0A814N5A0</accession>
<reference evidence="1" key="1">
    <citation type="submission" date="2021-02" db="EMBL/GenBank/DDBJ databases">
        <authorList>
            <person name="Nowell W R."/>
        </authorList>
    </citation>
    <scope>NUCLEOTIDE SEQUENCE</scope>
    <source>
        <strain evidence="1">Ploen Becks lab</strain>
    </source>
</reference>
<sequence>MIESHVESFLFYTALLANPSTGKSPAMRIFSEAAYEIEDCLEIEEAKSGLANGATVEAIVEIMKNVGPTLSLFDESSAFIGALGRYNNGGHSYDRGVFLQIFNGTNYNRDLKGSRTRLKNPKLNICLLGHPSSFIRLIREEIENFDDGLLQRFLFCTPEPLLNNLDEIKARPYPEFSMTCILYLVYKLNEKKIVYTFKKEAMDVYDQIYNKFRRIVKEASKVDSFIS</sequence>
<organism evidence="1 2">
    <name type="scientific">Brachionus calyciflorus</name>
    <dbReference type="NCBI Taxonomy" id="104777"/>
    <lineage>
        <taxon>Eukaryota</taxon>
        <taxon>Metazoa</taxon>
        <taxon>Spiralia</taxon>
        <taxon>Gnathifera</taxon>
        <taxon>Rotifera</taxon>
        <taxon>Eurotatoria</taxon>
        <taxon>Monogononta</taxon>
        <taxon>Pseudotrocha</taxon>
        <taxon>Ploima</taxon>
        <taxon>Brachionidae</taxon>
        <taxon>Brachionus</taxon>
    </lineage>
</organism>
<dbReference type="OrthoDB" id="10054700at2759"/>
<evidence type="ECO:0008006" key="3">
    <source>
        <dbReference type="Google" id="ProtNLM"/>
    </source>
</evidence>
<dbReference type="InterPro" id="IPR025048">
    <property type="entry name" value="DUF3987"/>
</dbReference>
<evidence type="ECO:0000313" key="1">
    <source>
        <dbReference type="EMBL" id="CAF1088556.1"/>
    </source>
</evidence>
<dbReference type="AlphaFoldDB" id="A0A814N5A0"/>
<gene>
    <name evidence="1" type="ORF">OXX778_LOCUS20549</name>
</gene>
<protein>
    <recommendedName>
        <fullName evidence="3">DUF3987 domain-containing protein</fullName>
    </recommendedName>
</protein>
<proteinExistence type="predicted"/>
<keyword evidence="2" id="KW-1185">Reference proteome</keyword>
<evidence type="ECO:0000313" key="2">
    <source>
        <dbReference type="Proteomes" id="UP000663879"/>
    </source>
</evidence>
<comment type="caution">
    <text evidence="1">The sequence shown here is derived from an EMBL/GenBank/DDBJ whole genome shotgun (WGS) entry which is preliminary data.</text>
</comment>
<dbReference type="Proteomes" id="UP000663879">
    <property type="component" value="Unassembled WGS sequence"/>
</dbReference>
<dbReference type="EMBL" id="CAJNOC010006920">
    <property type="protein sequence ID" value="CAF1088556.1"/>
    <property type="molecule type" value="Genomic_DNA"/>
</dbReference>
<dbReference type="Pfam" id="PF13148">
    <property type="entry name" value="DUF3987"/>
    <property type="match status" value="1"/>
</dbReference>